<reference evidence="3 4" key="1">
    <citation type="submission" date="2017-04" db="EMBL/GenBank/DDBJ databases">
        <authorList>
            <person name="Afonso C.L."/>
            <person name="Miller P.J."/>
            <person name="Scott M.A."/>
            <person name="Spackman E."/>
            <person name="Goraichik I."/>
            <person name="Dimitrov K.M."/>
            <person name="Suarez D.L."/>
            <person name="Swayne D.E."/>
        </authorList>
    </citation>
    <scope>NUCLEOTIDE SEQUENCE [LARGE SCALE GENOMIC DNA]</scope>
    <source>
        <strain evidence="3 4">DSM 23236</strain>
    </source>
</reference>
<feature type="domain" description="Ysc84 actin-binding" evidence="2">
    <location>
        <begin position="111"/>
        <end position="200"/>
    </location>
</feature>
<evidence type="ECO:0000313" key="3">
    <source>
        <dbReference type="EMBL" id="SMC26465.1"/>
    </source>
</evidence>
<dbReference type="STRING" id="1121001.SAMN02745857_02491"/>
<keyword evidence="4" id="KW-1185">Reference proteome</keyword>
<dbReference type="AlphaFoldDB" id="A0A1W1XRI6"/>
<dbReference type="Pfam" id="PF04366">
    <property type="entry name" value="Ysc84"/>
    <property type="match status" value="1"/>
</dbReference>
<gene>
    <name evidence="3" type="ORF">SAMN02745857_02491</name>
</gene>
<protein>
    <submittedName>
        <fullName evidence="3">Lipid-binding SYLF domain-containing protein</fullName>
    </submittedName>
</protein>
<proteinExistence type="predicted"/>
<dbReference type="RefSeq" id="WP_176216913.1">
    <property type="nucleotide sequence ID" value="NZ_FWXD01000014.1"/>
</dbReference>
<feature type="chain" id="PRO_5012325602" evidence="1">
    <location>
        <begin position="23"/>
        <end position="203"/>
    </location>
</feature>
<evidence type="ECO:0000313" key="4">
    <source>
        <dbReference type="Proteomes" id="UP000192761"/>
    </source>
</evidence>
<evidence type="ECO:0000259" key="2">
    <source>
        <dbReference type="Pfam" id="PF04366"/>
    </source>
</evidence>
<dbReference type="EMBL" id="FWXD01000014">
    <property type="protein sequence ID" value="SMC26465.1"/>
    <property type="molecule type" value="Genomic_DNA"/>
</dbReference>
<evidence type="ECO:0000256" key="1">
    <source>
        <dbReference type="SAM" id="SignalP"/>
    </source>
</evidence>
<feature type="signal peptide" evidence="1">
    <location>
        <begin position="1"/>
        <end position="22"/>
    </location>
</feature>
<accession>A0A1W1XRI6</accession>
<sequence length="203" mass="21299">MFANQTLIAGLLSLALAVPAMAVDAPQSNNGKTEQQAQKSPSERRAIIRENTRRTLEELYAAHPEAKAGIEKAAGYAVFRTGGVQFVFAGAGGGEGEAIRHGKETFMSMAQIKAGLGLGAKESRLVLVFMSEKAYNKFVTSGWAFSGDATAAAKLGDSGAGLSGAALIAPEIYAYQFTENGLTAEVTVAGTKYFKEKRLNGAD</sequence>
<dbReference type="Proteomes" id="UP000192761">
    <property type="component" value="Unassembled WGS sequence"/>
</dbReference>
<keyword evidence="1" id="KW-0732">Signal</keyword>
<name>A0A1W1XRI6_9NEIS</name>
<organism evidence="3 4">
    <name type="scientific">Andreprevotia lacus DSM 23236</name>
    <dbReference type="NCBI Taxonomy" id="1121001"/>
    <lineage>
        <taxon>Bacteria</taxon>
        <taxon>Pseudomonadati</taxon>
        <taxon>Pseudomonadota</taxon>
        <taxon>Betaproteobacteria</taxon>
        <taxon>Neisseriales</taxon>
        <taxon>Chitinibacteraceae</taxon>
        <taxon>Andreprevotia</taxon>
    </lineage>
</organism>
<dbReference type="InterPro" id="IPR007461">
    <property type="entry name" value="Ysc84_actin-binding"/>
</dbReference>